<evidence type="ECO:0000313" key="6">
    <source>
        <dbReference type="Proteomes" id="UP000609346"/>
    </source>
</evidence>
<keyword evidence="4" id="KW-1133">Transmembrane helix</keyword>
<feature type="transmembrane region" description="Helical" evidence="4">
    <location>
        <begin position="389"/>
        <end position="408"/>
    </location>
</feature>
<comment type="caution">
    <text evidence="5">The sequence shown here is derived from an EMBL/GenBank/DDBJ whole genome shotgun (WGS) entry which is preliminary data.</text>
</comment>
<dbReference type="PIRSF" id="PIRSF005690">
    <property type="entry name" value="GerBA"/>
    <property type="match status" value="1"/>
</dbReference>
<keyword evidence="2 4" id="KW-0472">Membrane</keyword>
<dbReference type="EMBL" id="JACXZA010000006">
    <property type="protein sequence ID" value="MBD3921457.1"/>
    <property type="molecule type" value="Genomic_DNA"/>
</dbReference>
<keyword evidence="6" id="KW-1185">Reference proteome</keyword>
<evidence type="ECO:0000256" key="4">
    <source>
        <dbReference type="SAM" id="Phobius"/>
    </source>
</evidence>
<evidence type="ECO:0000313" key="5">
    <source>
        <dbReference type="EMBL" id="MBD3921457.1"/>
    </source>
</evidence>
<dbReference type="Proteomes" id="UP000609346">
    <property type="component" value="Unassembled WGS sequence"/>
</dbReference>
<feature type="transmembrane region" description="Helical" evidence="4">
    <location>
        <begin position="414"/>
        <end position="443"/>
    </location>
</feature>
<protein>
    <submittedName>
        <fullName evidence="5">Spore germination protein</fullName>
    </submittedName>
</protein>
<evidence type="ECO:0000256" key="1">
    <source>
        <dbReference type="ARBA" id="ARBA00005278"/>
    </source>
</evidence>
<dbReference type="InterPro" id="IPR004995">
    <property type="entry name" value="Spore_Ger"/>
</dbReference>
<feature type="compositionally biased region" description="Basic and acidic residues" evidence="3">
    <location>
        <begin position="1"/>
        <end position="18"/>
    </location>
</feature>
<dbReference type="InterPro" id="IPR050768">
    <property type="entry name" value="UPF0353/GerABKA_families"/>
</dbReference>
<accession>A0ABR8N242</accession>
<sequence length="486" mass="54146">MGKKRKEVESVIDTDNKKPSSARRNPSLQDWDEMVERCGDVTMRNINVNDGKVQVHMYYCIGMIDSRELHIGIMNEMESWDFSSNSCMPPVFSQIREDVDTESIFMELTSGALIAYCGDRWYKAEISDPPGRQPEESTMEVSLKGPRDGFVEKLETNLALVRKRLRTADLRCEFYSLGKMTKTEVALLYLDGKVKSSIVDEMRSRLKAIDVDAMYSSTQLEELVSDRPLSLFPLLDYNGRPDYVVQALVSKRVAVLVDGSPSAIIAPASLSLLIKSPEDAHLPYHYVTMERLLRLFGLVLALCVPGFWIALSAFNTDQIPFNLLATVTVSRAGLPISAPMEMFMMLAMFELFREAGVRLPRPVGQTVSVVGGLIVGDAAIRAGLTSPTMLVAAAVTAVATFTLVNQSLNGSVSVIRLFILILSSILGIFGFFISVFVVLVYMCSLESFGHPFMAPIAPIEWRKLLRAIIHVPWDLLRHRSRGSESR</sequence>
<organism evidence="5 6">
    <name type="scientific">Paenibacillus terricola</name>
    <dbReference type="NCBI Taxonomy" id="2763503"/>
    <lineage>
        <taxon>Bacteria</taxon>
        <taxon>Bacillati</taxon>
        <taxon>Bacillota</taxon>
        <taxon>Bacilli</taxon>
        <taxon>Bacillales</taxon>
        <taxon>Paenibacillaceae</taxon>
        <taxon>Paenibacillus</taxon>
    </lineage>
</organism>
<name>A0ABR8N242_9BACL</name>
<reference evidence="5 6" key="1">
    <citation type="submission" date="2020-09" db="EMBL/GenBank/DDBJ databases">
        <title>Paenibacillus sp. strain PR3 16S rRNA gene Genome sequencing and assembly.</title>
        <authorList>
            <person name="Kim J."/>
        </authorList>
    </citation>
    <scope>NUCLEOTIDE SEQUENCE [LARGE SCALE GENOMIC DNA]</scope>
    <source>
        <strain evidence="5 6">PR3</strain>
    </source>
</reference>
<dbReference type="PANTHER" id="PTHR22550:SF5">
    <property type="entry name" value="LEUCINE ZIPPER PROTEIN 4"/>
    <property type="match status" value="1"/>
</dbReference>
<comment type="similarity">
    <text evidence="1">Belongs to the GerABKA family.</text>
</comment>
<dbReference type="PANTHER" id="PTHR22550">
    <property type="entry name" value="SPORE GERMINATION PROTEIN"/>
    <property type="match status" value="1"/>
</dbReference>
<proteinExistence type="inferred from homology"/>
<evidence type="ECO:0000256" key="3">
    <source>
        <dbReference type="SAM" id="MobiDB-lite"/>
    </source>
</evidence>
<dbReference type="Pfam" id="PF03323">
    <property type="entry name" value="GerA"/>
    <property type="match status" value="1"/>
</dbReference>
<keyword evidence="4" id="KW-0812">Transmembrane</keyword>
<gene>
    <name evidence="5" type="ORF">H8B09_22005</name>
</gene>
<evidence type="ECO:0000256" key="2">
    <source>
        <dbReference type="ARBA" id="ARBA00023136"/>
    </source>
</evidence>
<feature type="region of interest" description="Disordered" evidence="3">
    <location>
        <begin position="1"/>
        <end position="29"/>
    </location>
</feature>
<feature type="transmembrane region" description="Helical" evidence="4">
    <location>
        <begin position="292"/>
        <end position="314"/>
    </location>
</feature>